<evidence type="ECO:0000256" key="5">
    <source>
        <dbReference type="ARBA" id="ARBA00023054"/>
    </source>
</evidence>
<dbReference type="Gene3D" id="6.10.250.660">
    <property type="match status" value="1"/>
</dbReference>
<dbReference type="RefSeq" id="WP_310171888.1">
    <property type="nucleotide sequence ID" value="NZ_BAABHE010000002.1"/>
</dbReference>
<accession>A0ABU2AZ80</accession>
<evidence type="ECO:0000256" key="4">
    <source>
        <dbReference type="ARBA" id="ARBA00022618"/>
    </source>
</evidence>
<evidence type="ECO:0000256" key="2">
    <source>
        <dbReference type="ARBA" id="ARBA00018787"/>
    </source>
</evidence>
<evidence type="ECO:0000256" key="1">
    <source>
        <dbReference type="ARBA" id="ARBA00004496"/>
    </source>
</evidence>
<evidence type="ECO:0000256" key="6">
    <source>
        <dbReference type="ARBA" id="ARBA00023306"/>
    </source>
</evidence>
<dbReference type="EMBL" id="JAVDYJ010000001">
    <property type="protein sequence ID" value="MDR7346658.1"/>
    <property type="molecule type" value="Genomic_DNA"/>
</dbReference>
<evidence type="ECO:0000313" key="9">
    <source>
        <dbReference type="EMBL" id="MDR7346658.1"/>
    </source>
</evidence>
<keyword evidence="8" id="KW-0472">Membrane</keyword>
<keyword evidence="8" id="KW-0812">Transmembrane</keyword>
<keyword evidence="8" id="KW-1133">Transmembrane helix</keyword>
<dbReference type="Pfam" id="PF05103">
    <property type="entry name" value="DivIVA"/>
    <property type="match status" value="1"/>
</dbReference>
<keyword evidence="5" id="KW-0175">Coiled coil</keyword>
<protein>
    <recommendedName>
        <fullName evidence="2">Cell wall synthesis protein Wag31</fullName>
    </recommendedName>
    <alternativeName>
        <fullName evidence="7">Antigen 84</fullName>
    </alternativeName>
</protein>
<evidence type="ECO:0000256" key="3">
    <source>
        <dbReference type="ARBA" id="ARBA00022490"/>
    </source>
</evidence>
<keyword evidence="4" id="KW-0132">Cell division</keyword>
<dbReference type="InterPro" id="IPR019933">
    <property type="entry name" value="DivIVA_domain"/>
</dbReference>
<organism evidence="9 10">
    <name type="scientific">Enteractinococcus fodinae</name>
    <dbReference type="NCBI Taxonomy" id="684663"/>
    <lineage>
        <taxon>Bacteria</taxon>
        <taxon>Bacillati</taxon>
        <taxon>Actinomycetota</taxon>
        <taxon>Actinomycetes</taxon>
        <taxon>Micrococcales</taxon>
        <taxon>Micrococcaceae</taxon>
    </lineage>
</organism>
<keyword evidence="3" id="KW-0963">Cytoplasm</keyword>
<dbReference type="Proteomes" id="UP001183794">
    <property type="component" value="Unassembled WGS sequence"/>
</dbReference>
<keyword evidence="6" id="KW-0131">Cell cycle</keyword>
<proteinExistence type="predicted"/>
<gene>
    <name evidence="9" type="ORF">J2S62_000915</name>
</gene>
<feature type="transmembrane region" description="Helical" evidence="8">
    <location>
        <begin position="6"/>
        <end position="26"/>
    </location>
</feature>
<evidence type="ECO:0000256" key="8">
    <source>
        <dbReference type="SAM" id="Phobius"/>
    </source>
</evidence>
<reference evidence="9 10" key="1">
    <citation type="submission" date="2023-07" db="EMBL/GenBank/DDBJ databases">
        <title>Sequencing the genomes of 1000 actinobacteria strains.</title>
        <authorList>
            <person name="Klenk H.-P."/>
        </authorList>
    </citation>
    <scope>NUCLEOTIDE SEQUENCE [LARGE SCALE GENOMIC DNA]</scope>
    <source>
        <strain evidence="9 10">DSM 22966</strain>
    </source>
</reference>
<sequence length="114" mass="12486">MGDAILMIEILVLGVLVIGFLALIIIRGDQRLVKPLAEPLPTLPPVLLPDADEISAHDIQDIRFAVGLRGYRTDQVDQVLDRLTTALSERDQEIAALRSAVEDARHQANESAPK</sequence>
<dbReference type="InterPro" id="IPR007793">
    <property type="entry name" value="DivIVA_fam"/>
</dbReference>
<evidence type="ECO:0000256" key="7">
    <source>
        <dbReference type="ARBA" id="ARBA00031737"/>
    </source>
</evidence>
<keyword evidence="10" id="KW-1185">Reference proteome</keyword>
<dbReference type="NCBIfam" id="TIGR03544">
    <property type="entry name" value="DivI1A_domain"/>
    <property type="match status" value="1"/>
</dbReference>
<evidence type="ECO:0000313" key="10">
    <source>
        <dbReference type="Proteomes" id="UP001183794"/>
    </source>
</evidence>
<name>A0ABU2AZ80_9MICC</name>
<comment type="subcellular location">
    <subcellularLocation>
        <location evidence="1">Cytoplasm</location>
    </subcellularLocation>
</comment>
<comment type="caution">
    <text evidence="9">The sequence shown here is derived from an EMBL/GenBank/DDBJ whole genome shotgun (WGS) entry which is preliminary data.</text>
</comment>